<dbReference type="Proteomes" id="UP001237642">
    <property type="component" value="Unassembled WGS sequence"/>
</dbReference>
<protein>
    <submittedName>
        <fullName evidence="2">Uncharacterized protein</fullName>
    </submittedName>
</protein>
<feature type="region of interest" description="Disordered" evidence="1">
    <location>
        <begin position="242"/>
        <end position="263"/>
    </location>
</feature>
<evidence type="ECO:0000313" key="2">
    <source>
        <dbReference type="EMBL" id="KAK1358565.1"/>
    </source>
</evidence>
<evidence type="ECO:0000256" key="1">
    <source>
        <dbReference type="SAM" id="MobiDB-lite"/>
    </source>
</evidence>
<accession>A0AAD8H096</accession>
<reference evidence="2" key="1">
    <citation type="submission" date="2023-02" db="EMBL/GenBank/DDBJ databases">
        <title>Genome of toxic invasive species Heracleum sosnowskyi carries increased number of genes despite the absence of recent whole-genome duplications.</title>
        <authorList>
            <person name="Schelkunov M."/>
            <person name="Shtratnikova V."/>
            <person name="Makarenko M."/>
            <person name="Klepikova A."/>
            <person name="Omelchenko D."/>
            <person name="Novikova G."/>
            <person name="Obukhova E."/>
            <person name="Bogdanov V."/>
            <person name="Penin A."/>
            <person name="Logacheva M."/>
        </authorList>
    </citation>
    <scope>NUCLEOTIDE SEQUENCE</scope>
    <source>
        <strain evidence="2">Hsosn_3</strain>
        <tissue evidence="2">Leaf</tissue>
    </source>
</reference>
<feature type="region of interest" description="Disordered" evidence="1">
    <location>
        <begin position="36"/>
        <end position="66"/>
    </location>
</feature>
<feature type="region of interest" description="Disordered" evidence="1">
    <location>
        <begin position="111"/>
        <end position="145"/>
    </location>
</feature>
<reference evidence="2" key="2">
    <citation type="submission" date="2023-05" db="EMBL/GenBank/DDBJ databases">
        <authorList>
            <person name="Schelkunov M.I."/>
        </authorList>
    </citation>
    <scope>NUCLEOTIDE SEQUENCE</scope>
    <source>
        <strain evidence="2">Hsosn_3</strain>
        <tissue evidence="2">Leaf</tissue>
    </source>
</reference>
<feature type="compositionally biased region" description="Polar residues" evidence="1">
    <location>
        <begin position="48"/>
        <end position="61"/>
    </location>
</feature>
<dbReference type="EMBL" id="JAUIZM010000011">
    <property type="protein sequence ID" value="KAK1358565.1"/>
    <property type="molecule type" value="Genomic_DNA"/>
</dbReference>
<gene>
    <name evidence="2" type="ORF">POM88_051821</name>
</gene>
<dbReference type="AlphaFoldDB" id="A0AAD8H096"/>
<name>A0AAD8H096_9APIA</name>
<sequence length="263" mass="28837">MLHCYSVLEVLISSALPPLSSTLDIGSSLPPITSSLPKPFGDLAPPKSTDQAPSESVTPGSRKSMLYNGGGNFVELLEDMDTSESEHSDCEVDDDVDWKYSSLDVGDESGWAHAEAKGRRRKTKRKMSKPGRHSVAQSNSNYFDDPETMDTMPAVEQDKKLQKPLDVSCSCSKWSFCKTAKCECRVAGLTTVTTLVLAFFLILHTRHNGAHGSRLRIKVHAPPTSVLPSSSQFVINDSQKPFEQVNSSFKKIPPSRSNPSHNK</sequence>
<feature type="compositionally biased region" description="Basic residues" evidence="1">
    <location>
        <begin position="118"/>
        <end position="132"/>
    </location>
</feature>
<proteinExistence type="predicted"/>
<keyword evidence="3" id="KW-1185">Reference proteome</keyword>
<organism evidence="2 3">
    <name type="scientific">Heracleum sosnowskyi</name>
    <dbReference type="NCBI Taxonomy" id="360622"/>
    <lineage>
        <taxon>Eukaryota</taxon>
        <taxon>Viridiplantae</taxon>
        <taxon>Streptophyta</taxon>
        <taxon>Embryophyta</taxon>
        <taxon>Tracheophyta</taxon>
        <taxon>Spermatophyta</taxon>
        <taxon>Magnoliopsida</taxon>
        <taxon>eudicotyledons</taxon>
        <taxon>Gunneridae</taxon>
        <taxon>Pentapetalae</taxon>
        <taxon>asterids</taxon>
        <taxon>campanulids</taxon>
        <taxon>Apiales</taxon>
        <taxon>Apiaceae</taxon>
        <taxon>Apioideae</taxon>
        <taxon>apioid superclade</taxon>
        <taxon>Tordylieae</taxon>
        <taxon>Tordyliinae</taxon>
        <taxon>Heracleum</taxon>
    </lineage>
</organism>
<comment type="caution">
    <text evidence="2">The sequence shown here is derived from an EMBL/GenBank/DDBJ whole genome shotgun (WGS) entry which is preliminary data.</text>
</comment>
<evidence type="ECO:0000313" key="3">
    <source>
        <dbReference type="Proteomes" id="UP001237642"/>
    </source>
</evidence>